<evidence type="ECO:0000256" key="4">
    <source>
        <dbReference type="PIRSR" id="PIRSR000103-1"/>
    </source>
</evidence>
<dbReference type="Gene3D" id="3.40.50.720">
    <property type="entry name" value="NAD(P)-binding Rossmann-like Domain"/>
    <property type="match status" value="1"/>
</dbReference>
<dbReference type="RefSeq" id="WP_080462119.1">
    <property type="nucleotide sequence ID" value="NZ_BMNJ01000001.1"/>
</dbReference>
<dbReference type="GO" id="GO:0016054">
    <property type="term" value="P:organic acid catabolic process"/>
    <property type="evidence" value="ECO:0007669"/>
    <property type="project" value="UniProtKB-ARBA"/>
</dbReference>
<organism evidence="8 9">
    <name type="scientific">Actinomyces gaoshouyii</name>
    <dbReference type="NCBI Taxonomy" id="1960083"/>
    <lineage>
        <taxon>Bacteria</taxon>
        <taxon>Bacillati</taxon>
        <taxon>Actinomycetota</taxon>
        <taxon>Actinomycetes</taxon>
        <taxon>Actinomycetales</taxon>
        <taxon>Actinomycetaceae</taxon>
        <taxon>Actinomyces</taxon>
    </lineage>
</organism>
<feature type="domain" description="6-phosphogluconate dehydrogenase NADP-binding" evidence="6">
    <location>
        <begin position="4"/>
        <end position="161"/>
    </location>
</feature>
<reference evidence="8" key="1">
    <citation type="journal article" date="2014" name="Int. J. Syst. Evol. Microbiol.">
        <title>Complete genome sequence of Corynebacterium casei LMG S-19264T (=DSM 44701T), isolated from a smear-ripened cheese.</title>
        <authorList>
            <consortium name="US DOE Joint Genome Institute (JGI-PGF)"/>
            <person name="Walter F."/>
            <person name="Albersmeier A."/>
            <person name="Kalinowski J."/>
            <person name="Ruckert C."/>
        </authorList>
    </citation>
    <scope>NUCLEOTIDE SEQUENCE</scope>
    <source>
        <strain evidence="8">CGMCC 4.7372</strain>
    </source>
</reference>
<dbReference type="PROSITE" id="PS00895">
    <property type="entry name" value="3_HYDROXYISOBUT_DH"/>
    <property type="match status" value="1"/>
</dbReference>
<dbReference type="InterPro" id="IPR015815">
    <property type="entry name" value="HIBADH-related"/>
</dbReference>
<evidence type="ECO:0000259" key="6">
    <source>
        <dbReference type="Pfam" id="PF03446"/>
    </source>
</evidence>
<accession>A0A8H9H742</accession>
<feature type="active site" evidence="4">
    <location>
        <position position="171"/>
    </location>
</feature>
<evidence type="ECO:0000256" key="3">
    <source>
        <dbReference type="ARBA" id="ARBA00023027"/>
    </source>
</evidence>
<evidence type="ECO:0000256" key="1">
    <source>
        <dbReference type="ARBA" id="ARBA00009080"/>
    </source>
</evidence>
<dbReference type="EMBL" id="BMNJ01000001">
    <property type="protein sequence ID" value="GGO95741.1"/>
    <property type="molecule type" value="Genomic_DNA"/>
</dbReference>
<dbReference type="PIRSF" id="PIRSF000103">
    <property type="entry name" value="HIBADH"/>
    <property type="match status" value="1"/>
</dbReference>
<protein>
    <submittedName>
        <fullName evidence="8">Beta-hydroxyacid dehydrogenase</fullName>
    </submittedName>
</protein>
<evidence type="ECO:0000313" key="8">
    <source>
        <dbReference type="EMBL" id="GGO95741.1"/>
    </source>
</evidence>
<keyword evidence="3" id="KW-0520">NAD</keyword>
<keyword evidence="5" id="KW-0732">Signal</keyword>
<dbReference type="InterPro" id="IPR029154">
    <property type="entry name" value="HIBADH-like_NADP-bd"/>
</dbReference>
<dbReference type="GO" id="GO:0051287">
    <property type="term" value="F:NAD binding"/>
    <property type="evidence" value="ECO:0007669"/>
    <property type="project" value="InterPro"/>
</dbReference>
<dbReference type="Pfam" id="PF03446">
    <property type="entry name" value="NAD_binding_2"/>
    <property type="match status" value="1"/>
</dbReference>
<evidence type="ECO:0000259" key="7">
    <source>
        <dbReference type="Pfam" id="PF14833"/>
    </source>
</evidence>
<dbReference type="OrthoDB" id="3185659at2"/>
<comment type="caution">
    <text evidence="8">The sequence shown here is derived from an EMBL/GenBank/DDBJ whole genome shotgun (WGS) entry which is preliminary data.</text>
</comment>
<evidence type="ECO:0000313" key="9">
    <source>
        <dbReference type="Proteomes" id="UP000614239"/>
    </source>
</evidence>
<dbReference type="InterPro" id="IPR036291">
    <property type="entry name" value="NAD(P)-bd_dom_sf"/>
</dbReference>
<dbReference type="PANTHER" id="PTHR43060">
    <property type="entry name" value="3-HYDROXYISOBUTYRATE DEHYDROGENASE-LIKE 1, MITOCHONDRIAL-RELATED"/>
    <property type="match status" value="1"/>
</dbReference>
<dbReference type="Gene3D" id="1.10.1040.10">
    <property type="entry name" value="N-(1-d-carboxylethyl)-l-norvaline Dehydrogenase, domain 2"/>
    <property type="match status" value="1"/>
</dbReference>
<dbReference type="InterPro" id="IPR006115">
    <property type="entry name" value="6PGDH_NADP-bd"/>
</dbReference>
<dbReference type="PANTHER" id="PTHR43060:SF15">
    <property type="entry name" value="3-HYDROXYISOBUTYRATE DEHYDROGENASE-LIKE 1, MITOCHONDRIAL-RELATED"/>
    <property type="match status" value="1"/>
</dbReference>
<comment type="similarity">
    <text evidence="1">Belongs to the HIBADH-related family.</text>
</comment>
<dbReference type="AlphaFoldDB" id="A0A8H9H742"/>
<dbReference type="InterPro" id="IPR002204">
    <property type="entry name" value="3-OH-isobutyrate_DH-rel_CS"/>
</dbReference>
<gene>
    <name evidence="8" type="ORF">GCM10011612_04320</name>
</gene>
<reference evidence="8" key="2">
    <citation type="submission" date="2020-09" db="EMBL/GenBank/DDBJ databases">
        <authorList>
            <person name="Sun Q."/>
            <person name="Zhou Y."/>
        </authorList>
    </citation>
    <scope>NUCLEOTIDE SEQUENCE</scope>
    <source>
        <strain evidence="8">CGMCC 4.7372</strain>
    </source>
</reference>
<keyword evidence="2" id="KW-0560">Oxidoreductase</keyword>
<dbReference type="InterPro" id="IPR013328">
    <property type="entry name" value="6PGD_dom2"/>
</dbReference>
<keyword evidence="9" id="KW-1185">Reference proteome</keyword>
<dbReference type="GO" id="GO:0016491">
    <property type="term" value="F:oxidoreductase activity"/>
    <property type="evidence" value="ECO:0007669"/>
    <property type="project" value="UniProtKB-KW"/>
</dbReference>
<feature type="chain" id="PRO_5039445865" evidence="5">
    <location>
        <begin position="22"/>
        <end position="307"/>
    </location>
</feature>
<feature type="signal peptide" evidence="5">
    <location>
        <begin position="1"/>
        <end position="21"/>
    </location>
</feature>
<feature type="domain" description="3-hydroxyisobutyrate dehydrogenase-like NAD-binding" evidence="7">
    <location>
        <begin position="165"/>
        <end position="288"/>
    </location>
</feature>
<evidence type="ECO:0000256" key="5">
    <source>
        <dbReference type="SAM" id="SignalP"/>
    </source>
</evidence>
<evidence type="ECO:0000256" key="2">
    <source>
        <dbReference type="ARBA" id="ARBA00023002"/>
    </source>
</evidence>
<dbReference type="SUPFAM" id="SSF48179">
    <property type="entry name" value="6-phosphogluconate dehydrogenase C-terminal domain-like"/>
    <property type="match status" value="1"/>
</dbReference>
<dbReference type="SUPFAM" id="SSF51735">
    <property type="entry name" value="NAD(P)-binding Rossmann-fold domains"/>
    <property type="match status" value="1"/>
</dbReference>
<proteinExistence type="inferred from homology"/>
<dbReference type="KEGG" id="actp:B6G06_08330"/>
<sequence length="307" mass="30604">MTTTVAVLGLGAMGLPMATHLATAFTVTGFDIAPERMDLASRAGVAPSAGAAEAASGADVVLVAVRNQAQLDELLFGPTGIASAMRPGAIVLLTSTVGEGVKDVAARLADAGLALIDAPVSGGPARAGQGDLLVVVGADDDAWQRAHDVLDAMASTLVRVGDAPGYGQSMKTVNQLLCGVHIAAAGEALALARALGLDPEAALRALMAGAAESFMLGDRGPRMLQAYDAEGAEVRSRLDIFVKDMGIVTAAAKGAGLSTPVAAAAEQLYLQGALRGLAARDDSSIITVVAPSRGEAGGADRSGEAPA</sequence>
<dbReference type="Proteomes" id="UP000614239">
    <property type="component" value="Unassembled WGS sequence"/>
</dbReference>
<dbReference type="GO" id="GO:0050661">
    <property type="term" value="F:NADP binding"/>
    <property type="evidence" value="ECO:0007669"/>
    <property type="project" value="InterPro"/>
</dbReference>
<dbReference type="InterPro" id="IPR008927">
    <property type="entry name" value="6-PGluconate_DH-like_C_sf"/>
</dbReference>
<name>A0A8H9H742_9ACTO</name>
<dbReference type="Pfam" id="PF14833">
    <property type="entry name" value="NAD_binding_11"/>
    <property type="match status" value="1"/>
</dbReference>